<dbReference type="GeneID" id="94832889"/>
<dbReference type="VEuPathDB" id="TrichDB:TRFO_15085"/>
<sequence>MKVTPTKLIRDAFHDCNPTGNYRNENAGWPYQARFPEGKDAWIACEGNGSKLTLSGNRMNQIHNRNRQSINGLIYVNNADFDCSITEFYACAANCSKGLCITFEGSGTHSITGSRFNYCGMKWTSDGSVIYIGGNSQNNFNDVKFDTTGNGNSNPQKWEIAPTRALRICNQSNLLYNQMHCYNHTSDTGGGFLKMETTGYVNITGGNIHFCCDRLSDPKAAVYKVSTGFLKLESLNINGCGFQEGQTGATTLWMENSNIEIINCEIRFDSRFAAKACVGLKVIRKGYIRINSNKFIACQRGVIYLGQEGGEEDAEIKDNHFNQLTQAVEGCAIEAYLWNESTVFTGNRFNELPPNVPAVKIVFQGTLSKDNYTVSNQEFTGFRTSGNGNAFLISTVENKPVVFNNCF</sequence>
<accession>A0A1J4KTS8</accession>
<keyword evidence="2" id="KW-1185">Reference proteome</keyword>
<dbReference type="EMBL" id="MLAK01000353">
    <property type="protein sequence ID" value="OHT14546.1"/>
    <property type="molecule type" value="Genomic_DNA"/>
</dbReference>
<dbReference type="RefSeq" id="XP_068367682.1">
    <property type="nucleotide sequence ID" value="XM_068498185.1"/>
</dbReference>
<evidence type="ECO:0000313" key="1">
    <source>
        <dbReference type="EMBL" id="OHT14546.1"/>
    </source>
</evidence>
<protein>
    <recommendedName>
        <fullName evidence="3">Right handed beta helix domain-containing protein</fullName>
    </recommendedName>
</protein>
<gene>
    <name evidence="1" type="ORF">TRFO_15085</name>
</gene>
<evidence type="ECO:0008006" key="3">
    <source>
        <dbReference type="Google" id="ProtNLM"/>
    </source>
</evidence>
<name>A0A1J4KTS8_9EUKA</name>
<organism evidence="1 2">
    <name type="scientific">Tritrichomonas foetus</name>
    <dbReference type="NCBI Taxonomy" id="1144522"/>
    <lineage>
        <taxon>Eukaryota</taxon>
        <taxon>Metamonada</taxon>
        <taxon>Parabasalia</taxon>
        <taxon>Tritrichomonadida</taxon>
        <taxon>Tritrichomonadidae</taxon>
        <taxon>Tritrichomonas</taxon>
    </lineage>
</organism>
<dbReference type="SUPFAM" id="SSF51126">
    <property type="entry name" value="Pectin lyase-like"/>
    <property type="match status" value="1"/>
</dbReference>
<comment type="caution">
    <text evidence="1">The sequence shown here is derived from an EMBL/GenBank/DDBJ whole genome shotgun (WGS) entry which is preliminary data.</text>
</comment>
<dbReference type="Proteomes" id="UP000179807">
    <property type="component" value="Unassembled WGS sequence"/>
</dbReference>
<evidence type="ECO:0000313" key="2">
    <source>
        <dbReference type="Proteomes" id="UP000179807"/>
    </source>
</evidence>
<dbReference type="InterPro" id="IPR011050">
    <property type="entry name" value="Pectin_lyase_fold/virulence"/>
</dbReference>
<reference evidence="1" key="1">
    <citation type="submission" date="2016-10" db="EMBL/GenBank/DDBJ databases">
        <authorList>
            <person name="Benchimol M."/>
            <person name="Almeida L.G."/>
            <person name="Vasconcelos A.T."/>
            <person name="Perreira-Neves A."/>
            <person name="Rosa I.A."/>
            <person name="Tasca T."/>
            <person name="Bogo M.R."/>
            <person name="de Souza W."/>
        </authorList>
    </citation>
    <scope>NUCLEOTIDE SEQUENCE [LARGE SCALE GENOMIC DNA]</scope>
    <source>
        <strain evidence="1">K</strain>
    </source>
</reference>
<dbReference type="AlphaFoldDB" id="A0A1J4KTS8"/>
<proteinExistence type="predicted"/>